<evidence type="ECO:0000256" key="1">
    <source>
        <dbReference type="SAM" id="SignalP"/>
    </source>
</evidence>
<keyword evidence="1" id="KW-0732">Signal</keyword>
<evidence type="ECO:0000313" key="3">
    <source>
        <dbReference type="Proteomes" id="UP000007819"/>
    </source>
</evidence>
<accession>A0A8R2NK98</accession>
<sequence>MFKHIIVLVLCFMAYFVGNLDATIDENIAEFNKLAYCYKQMFEEGLIKDKTGRIVIFEDILINLYGTCRVKFEYENQKPVIQSSENNETFKLRSMYNDFKMVFIDEFVQIPDQEFLQKVETKIADYKKNGHNENDLMVPFVNHYNANSNQEIYTSVSAYCLDYMTKLSHLRYTYSITF</sequence>
<dbReference type="Proteomes" id="UP000007819">
    <property type="component" value="Chromosome A1"/>
</dbReference>
<organism evidence="2 3">
    <name type="scientific">Acyrthosiphon pisum</name>
    <name type="common">Pea aphid</name>
    <dbReference type="NCBI Taxonomy" id="7029"/>
    <lineage>
        <taxon>Eukaryota</taxon>
        <taxon>Metazoa</taxon>
        <taxon>Ecdysozoa</taxon>
        <taxon>Arthropoda</taxon>
        <taxon>Hexapoda</taxon>
        <taxon>Insecta</taxon>
        <taxon>Pterygota</taxon>
        <taxon>Neoptera</taxon>
        <taxon>Paraneoptera</taxon>
        <taxon>Hemiptera</taxon>
        <taxon>Sternorrhyncha</taxon>
        <taxon>Aphidomorpha</taxon>
        <taxon>Aphidoidea</taxon>
        <taxon>Aphididae</taxon>
        <taxon>Macrosiphini</taxon>
        <taxon>Acyrthosiphon</taxon>
    </lineage>
</organism>
<gene>
    <name evidence="2" type="primary">100159750</name>
</gene>
<protein>
    <recommendedName>
        <fullName evidence="4">ACYPI001099 protein</fullName>
    </recommendedName>
</protein>
<reference evidence="2" key="2">
    <citation type="submission" date="2022-06" db="UniProtKB">
        <authorList>
            <consortium name="EnsemblMetazoa"/>
        </authorList>
    </citation>
    <scope>IDENTIFICATION</scope>
</reference>
<evidence type="ECO:0000313" key="2">
    <source>
        <dbReference type="EnsemblMetazoa" id="XP_029341876.1"/>
    </source>
</evidence>
<evidence type="ECO:0008006" key="4">
    <source>
        <dbReference type="Google" id="ProtNLM"/>
    </source>
</evidence>
<name>A0A8R2NK98_ACYPI</name>
<dbReference type="EnsemblMetazoa" id="XM_029486016.1">
    <property type="protein sequence ID" value="XP_029341876.1"/>
    <property type="gene ID" value="LOC100159750"/>
</dbReference>
<feature type="signal peptide" evidence="1">
    <location>
        <begin position="1"/>
        <end position="22"/>
    </location>
</feature>
<reference evidence="3" key="1">
    <citation type="submission" date="2010-06" db="EMBL/GenBank/DDBJ databases">
        <authorList>
            <person name="Jiang H."/>
            <person name="Abraham K."/>
            <person name="Ali S."/>
            <person name="Alsbrooks S.L."/>
            <person name="Anim B.N."/>
            <person name="Anosike U.S."/>
            <person name="Attaway T."/>
            <person name="Bandaranaike D.P."/>
            <person name="Battles P.K."/>
            <person name="Bell S.N."/>
            <person name="Bell A.V."/>
            <person name="Beltran B."/>
            <person name="Bickham C."/>
            <person name="Bustamante Y."/>
            <person name="Caleb T."/>
            <person name="Canada A."/>
            <person name="Cardenas V."/>
            <person name="Carter K."/>
            <person name="Chacko J."/>
            <person name="Chandrabose M.N."/>
            <person name="Chavez D."/>
            <person name="Chavez A."/>
            <person name="Chen L."/>
            <person name="Chu H.-S."/>
            <person name="Claassen K.J."/>
            <person name="Cockrell R."/>
            <person name="Collins M."/>
            <person name="Cooper J.A."/>
            <person name="Cree A."/>
            <person name="Curry S.M."/>
            <person name="Da Y."/>
            <person name="Dao M.D."/>
            <person name="Das B."/>
            <person name="Davila M.-L."/>
            <person name="Davy-Carroll L."/>
            <person name="Denson S."/>
            <person name="Dinh H."/>
            <person name="Ebong V.E."/>
            <person name="Edwards J.R."/>
            <person name="Egan A."/>
            <person name="El-Daye J."/>
            <person name="Escobedo L."/>
            <person name="Fernandez S."/>
            <person name="Fernando P.R."/>
            <person name="Flagg N."/>
            <person name="Forbes L.D."/>
            <person name="Fowler R.G."/>
            <person name="Fu Q."/>
            <person name="Gabisi R.A."/>
            <person name="Ganer J."/>
            <person name="Garbino Pronczuk A."/>
            <person name="Garcia R.M."/>
            <person name="Garner T."/>
            <person name="Garrett T.E."/>
            <person name="Gonzalez D.A."/>
            <person name="Hamid H."/>
            <person name="Hawkins E.S."/>
            <person name="Hirani K."/>
            <person name="Hogues M.E."/>
            <person name="Hollins B."/>
            <person name="Hsiao C.-H."/>
            <person name="Jabil R."/>
            <person name="James M.L."/>
            <person name="Jhangiani S.N."/>
            <person name="Johnson B."/>
            <person name="Johnson Q."/>
            <person name="Joshi V."/>
            <person name="Kalu J.B."/>
            <person name="Kam C."/>
            <person name="Kashfia A."/>
            <person name="Keebler J."/>
            <person name="Kisamo H."/>
            <person name="Kovar C.L."/>
            <person name="Lago L.A."/>
            <person name="Lai C.-Y."/>
            <person name="Laidlaw J."/>
            <person name="Lara F."/>
            <person name="Le T.-K."/>
            <person name="Lee S.L."/>
            <person name="Legall F.H."/>
            <person name="Lemon S.J."/>
            <person name="Lewis L.R."/>
            <person name="Li B."/>
            <person name="Liu Y."/>
            <person name="Liu Y.-S."/>
            <person name="Lopez J."/>
            <person name="Lozado R.J."/>
            <person name="Lu J."/>
            <person name="Madu R.C."/>
            <person name="Maheshwari M."/>
            <person name="Maheshwari R."/>
            <person name="Malloy K."/>
            <person name="Martinez E."/>
            <person name="Mathew T."/>
            <person name="Mercado I.C."/>
            <person name="Mercado C."/>
            <person name="Meyer B."/>
            <person name="Montgomery K."/>
            <person name="Morgan M.B."/>
            <person name="Munidasa M."/>
            <person name="Nazareth L.V."/>
            <person name="Nelson J."/>
            <person name="Ng B.M."/>
            <person name="Nguyen N.B."/>
            <person name="Nguyen P.Q."/>
            <person name="Nguyen T."/>
            <person name="Obregon M."/>
            <person name="Okwuonu G.O."/>
            <person name="Onwere C.G."/>
            <person name="Orozco G."/>
            <person name="Parra A."/>
            <person name="Patel S."/>
            <person name="Patil S."/>
            <person name="Perez A."/>
            <person name="Perez Y."/>
            <person name="Pham C."/>
            <person name="Primus E.L."/>
            <person name="Pu L.-L."/>
            <person name="Puazo M."/>
            <person name="Qin X."/>
            <person name="Quiroz J.B."/>
            <person name="Reese J."/>
            <person name="Richards S."/>
            <person name="Rives C.M."/>
            <person name="Robberts R."/>
            <person name="Ruiz S.J."/>
            <person name="Ruiz M.J."/>
            <person name="Santibanez J."/>
            <person name="Schneider B.W."/>
            <person name="Sisson I."/>
            <person name="Smith M."/>
            <person name="Sodergren E."/>
            <person name="Song X.-Z."/>
            <person name="Song B.B."/>
            <person name="Summersgill H."/>
            <person name="Thelus R."/>
            <person name="Thornton R.D."/>
            <person name="Trejos Z.Y."/>
            <person name="Usmani K."/>
            <person name="Vattathil S."/>
            <person name="Villasana D."/>
            <person name="Walker D.L."/>
            <person name="Wang S."/>
            <person name="Wang K."/>
            <person name="White C.S."/>
            <person name="Williams A.C."/>
            <person name="Williamson J."/>
            <person name="Wilson K."/>
            <person name="Woghiren I.O."/>
            <person name="Woodworth J.R."/>
            <person name="Worley K.C."/>
            <person name="Wright R.A."/>
            <person name="Wu W."/>
            <person name="Young L."/>
            <person name="Zhang L."/>
            <person name="Zhang J."/>
            <person name="Zhu Y."/>
            <person name="Muzny D.M."/>
            <person name="Weinstock G."/>
            <person name="Gibbs R.A."/>
        </authorList>
    </citation>
    <scope>NUCLEOTIDE SEQUENCE [LARGE SCALE GENOMIC DNA]</scope>
    <source>
        <strain evidence="3">LSR1</strain>
    </source>
</reference>
<feature type="chain" id="PRO_5035767346" description="ACYPI001099 protein" evidence="1">
    <location>
        <begin position="23"/>
        <end position="178"/>
    </location>
</feature>
<dbReference type="AlphaFoldDB" id="A0A8R2NK98"/>
<keyword evidence="3" id="KW-1185">Reference proteome</keyword>
<proteinExistence type="predicted"/>